<keyword evidence="4 11" id="KW-0808">Transferase</keyword>
<dbReference type="GO" id="GO:0004417">
    <property type="term" value="F:hydroxyethylthiazole kinase activity"/>
    <property type="evidence" value="ECO:0007669"/>
    <property type="project" value="UniProtKB-EC"/>
</dbReference>
<evidence type="ECO:0000256" key="11">
    <source>
        <dbReference type="HAMAP-Rule" id="MF_00228"/>
    </source>
</evidence>
<organism evidence="12 13">
    <name type="scientific">Endosaccharibacter trunci</name>
    <dbReference type="NCBI Taxonomy" id="2812733"/>
    <lineage>
        <taxon>Bacteria</taxon>
        <taxon>Pseudomonadati</taxon>
        <taxon>Pseudomonadota</taxon>
        <taxon>Alphaproteobacteria</taxon>
        <taxon>Acetobacterales</taxon>
        <taxon>Acetobacteraceae</taxon>
        <taxon>Endosaccharibacter</taxon>
    </lineage>
</organism>
<dbReference type="NCBIfam" id="NF006830">
    <property type="entry name" value="PRK09355.1"/>
    <property type="match status" value="1"/>
</dbReference>
<dbReference type="PIRSF" id="PIRSF000513">
    <property type="entry name" value="Thz_kinase"/>
    <property type="match status" value="1"/>
</dbReference>
<comment type="pathway">
    <text evidence="3 11">Cofactor biosynthesis; thiamine diphosphate biosynthesis; 4-methyl-5-(2-phosphoethyl)-thiazole from 5-(2-hydroxyethyl)-4-methylthiazole: step 1/1.</text>
</comment>
<evidence type="ECO:0000256" key="1">
    <source>
        <dbReference type="ARBA" id="ARBA00001771"/>
    </source>
</evidence>
<reference evidence="12 13" key="1">
    <citation type="submission" date="2022-06" db="EMBL/GenBank/DDBJ databases">
        <title>Endosaccharibacter gen. nov., sp. nov., endophytic bacteria isolated from sugarcane.</title>
        <authorList>
            <person name="Pitiwittayakul N."/>
            <person name="Yukphan P."/>
            <person name="Charoenyingcharoen P."/>
            <person name="Tanasupawat S."/>
        </authorList>
    </citation>
    <scope>NUCLEOTIDE SEQUENCE [LARGE SCALE GENOMIC DNA]</scope>
    <source>
        <strain evidence="12 13">KSS8</strain>
    </source>
</reference>
<evidence type="ECO:0000256" key="9">
    <source>
        <dbReference type="ARBA" id="ARBA00022842"/>
    </source>
</evidence>
<gene>
    <name evidence="11 12" type="primary">thiM</name>
    <name evidence="12" type="ORF">NFI95_03785</name>
</gene>
<comment type="function">
    <text evidence="11">Catalyzes the phosphorylation of the hydroxyl group of 4-methyl-5-beta-hydroxyethylthiazole (THZ).</text>
</comment>
<protein>
    <recommendedName>
        <fullName evidence="11">Hydroxyethylthiazole kinase</fullName>
        <ecNumber evidence="11">2.7.1.50</ecNumber>
    </recommendedName>
    <alternativeName>
        <fullName evidence="11">4-methyl-5-beta-hydroxyethylthiazole kinase</fullName>
        <shortName evidence="11">TH kinase</shortName>
        <shortName evidence="11">Thz kinase</shortName>
    </alternativeName>
</protein>
<dbReference type="CDD" id="cd01170">
    <property type="entry name" value="THZ_kinase"/>
    <property type="match status" value="1"/>
</dbReference>
<dbReference type="Gene3D" id="3.40.1190.20">
    <property type="match status" value="1"/>
</dbReference>
<evidence type="ECO:0000256" key="2">
    <source>
        <dbReference type="ARBA" id="ARBA00001946"/>
    </source>
</evidence>
<dbReference type="EC" id="2.7.1.50" evidence="11"/>
<comment type="cofactor">
    <cofactor evidence="2 11">
        <name>Mg(2+)</name>
        <dbReference type="ChEBI" id="CHEBI:18420"/>
    </cofactor>
</comment>
<comment type="catalytic activity">
    <reaction evidence="1 11">
        <text>5-(2-hydroxyethyl)-4-methylthiazole + ATP = 4-methyl-5-(2-phosphooxyethyl)-thiazole + ADP + H(+)</text>
        <dbReference type="Rhea" id="RHEA:24212"/>
        <dbReference type="ChEBI" id="CHEBI:15378"/>
        <dbReference type="ChEBI" id="CHEBI:17957"/>
        <dbReference type="ChEBI" id="CHEBI:30616"/>
        <dbReference type="ChEBI" id="CHEBI:58296"/>
        <dbReference type="ChEBI" id="CHEBI:456216"/>
        <dbReference type="EC" id="2.7.1.50"/>
    </reaction>
</comment>
<comment type="similarity">
    <text evidence="11">Belongs to the Thz kinase family.</text>
</comment>
<keyword evidence="7 11" id="KW-0418">Kinase</keyword>
<dbReference type="SUPFAM" id="SSF53613">
    <property type="entry name" value="Ribokinase-like"/>
    <property type="match status" value="1"/>
</dbReference>
<dbReference type="InterPro" id="IPR000417">
    <property type="entry name" value="Hyethyz_kinase"/>
</dbReference>
<dbReference type="HAMAP" id="MF_00228">
    <property type="entry name" value="Thz_kinase"/>
    <property type="match status" value="1"/>
</dbReference>
<feature type="binding site" evidence="11">
    <location>
        <position position="56"/>
    </location>
    <ligand>
        <name>substrate</name>
    </ligand>
</feature>
<evidence type="ECO:0000313" key="13">
    <source>
        <dbReference type="Proteomes" id="UP001524587"/>
    </source>
</evidence>
<evidence type="ECO:0000256" key="8">
    <source>
        <dbReference type="ARBA" id="ARBA00022840"/>
    </source>
</evidence>
<keyword evidence="5 11" id="KW-0479">Metal-binding</keyword>
<sequence length="294" mass="29630">MPIQSEIALDAGHGMAVARTLRALRQKRPLVHSITNLVVNNSTANALLAIGASPAMVVAEQEAAAFARIADSLVINLGTITAPDARAMALAAEAAREAGTPWVMDPVAVGALAYRSNVAVELLAHRPAAIRGNASEILALAGLVDPGAGGSAASGRGVDSAHETETALEAAQGLARRTASVVTVSGAVDLCTDGARLMRIGNGHPMMTRVTGLGCTATALLGACLAVEPDALLASAHATVLIGVAGELAAERSRGPGSLQLELLDALFLLDDATLETRTRLEVQAGPDAAGAPA</sequence>
<dbReference type="Proteomes" id="UP001524587">
    <property type="component" value="Unassembled WGS sequence"/>
</dbReference>
<feature type="binding site" evidence="11">
    <location>
        <position position="131"/>
    </location>
    <ligand>
        <name>ATP</name>
        <dbReference type="ChEBI" id="CHEBI:30616"/>
    </ligand>
</feature>
<evidence type="ECO:0000256" key="3">
    <source>
        <dbReference type="ARBA" id="ARBA00004868"/>
    </source>
</evidence>
<dbReference type="EMBL" id="JAMSKV010000002">
    <property type="protein sequence ID" value="MCQ8277570.1"/>
    <property type="molecule type" value="Genomic_DNA"/>
</dbReference>
<keyword evidence="9 11" id="KW-0460">Magnesium</keyword>
<evidence type="ECO:0000256" key="6">
    <source>
        <dbReference type="ARBA" id="ARBA00022741"/>
    </source>
</evidence>
<evidence type="ECO:0000313" key="12">
    <source>
        <dbReference type="EMBL" id="MCQ8277570.1"/>
    </source>
</evidence>
<dbReference type="PRINTS" id="PR01099">
    <property type="entry name" value="HYETHTZKNASE"/>
</dbReference>
<keyword evidence="6 11" id="KW-0547">Nucleotide-binding</keyword>
<keyword evidence="10 11" id="KW-0784">Thiamine biosynthesis</keyword>
<accession>A0ABT1W3W6</accession>
<evidence type="ECO:0000256" key="5">
    <source>
        <dbReference type="ARBA" id="ARBA00022723"/>
    </source>
</evidence>
<evidence type="ECO:0000256" key="4">
    <source>
        <dbReference type="ARBA" id="ARBA00022679"/>
    </source>
</evidence>
<feature type="binding site" evidence="11">
    <location>
        <position position="185"/>
    </location>
    <ligand>
        <name>ATP</name>
        <dbReference type="ChEBI" id="CHEBI:30616"/>
    </ligand>
</feature>
<evidence type="ECO:0000256" key="7">
    <source>
        <dbReference type="ARBA" id="ARBA00022777"/>
    </source>
</evidence>
<proteinExistence type="inferred from homology"/>
<dbReference type="RefSeq" id="WP_422863014.1">
    <property type="nucleotide sequence ID" value="NZ_JAMSKV010000002.1"/>
</dbReference>
<evidence type="ECO:0000256" key="10">
    <source>
        <dbReference type="ARBA" id="ARBA00022977"/>
    </source>
</evidence>
<feature type="binding site" evidence="11">
    <location>
        <position position="212"/>
    </location>
    <ligand>
        <name>substrate</name>
    </ligand>
</feature>
<keyword evidence="13" id="KW-1185">Reference proteome</keyword>
<dbReference type="Pfam" id="PF02110">
    <property type="entry name" value="HK"/>
    <property type="match status" value="1"/>
</dbReference>
<name>A0ABT1W3W6_9PROT</name>
<comment type="caution">
    <text evidence="12">The sequence shown here is derived from an EMBL/GenBank/DDBJ whole genome shotgun (WGS) entry which is preliminary data.</text>
</comment>
<dbReference type="NCBIfam" id="TIGR00694">
    <property type="entry name" value="thiM"/>
    <property type="match status" value="1"/>
</dbReference>
<dbReference type="InterPro" id="IPR029056">
    <property type="entry name" value="Ribokinase-like"/>
</dbReference>
<keyword evidence="8 11" id="KW-0067">ATP-binding</keyword>